<evidence type="ECO:0000256" key="1">
    <source>
        <dbReference type="ARBA" id="ARBA00001933"/>
    </source>
</evidence>
<reference evidence="7" key="1">
    <citation type="submission" date="2022-06" db="EMBL/GenBank/DDBJ databases">
        <title>Rothia sp. isolated from sandalwood seedling.</title>
        <authorList>
            <person name="Tuikhar N."/>
            <person name="Kirdat K."/>
            <person name="Thorat V."/>
            <person name="Swetha P."/>
            <person name="Padma S."/>
            <person name="Sundararaj R."/>
            <person name="Yadav A."/>
        </authorList>
    </citation>
    <scope>NUCLEOTIDE SEQUENCE</scope>
    <source>
        <strain evidence="7">AR01</strain>
    </source>
</reference>
<dbReference type="EC" id="2.5.1.48" evidence="7"/>
<feature type="region of interest" description="Disordered" evidence="6">
    <location>
        <begin position="1"/>
        <end position="22"/>
    </location>
</feature>
<feature type="modified residue" description="N6-(pyridoxal phosphate)lysine" evidence="4">
    <location>
        <position position="221"/>
    </location>
</feature>
<organism evidence="7 8">
    <name type="scientific">Rothia santali</name>
    <dbReference type="NCBI Taxonomy" id="2949643"/>
    <lineage>
        <taxon>Bacteria</taxon>
        <taxon>Bacillati</taxon>
        <taxon>Actinomycetota</taxon>
        <taxon>Actinomycetes</taxon>
        <taxon>Micrococcales</taxon>
        <taxon>Micrococcaceae</taxon>
        <taxon>Rothia</taxon>
    </lineage>
</organism>
<dbReference type="InterPro" id="IPR015421">
    <property type="entry name" value="PyrdxlP-dep_Trfase_major"/>
</dbReference>
<dbReference type="Pfam" id="PF01053">
    <property type="entry name" value="Cys_Met_Meta_PP"/>
    <property type="match status" value="1"/>
</dbReference>
<dbReference type="EMBL" id="JANAFB010000004">
    <property type="protein sequence ID" value="MCP3425017.1"/>
    <property type="molecule type" value="Genomic_DNA"/>
</dbReference>
<comment type="similarity">
    <text evidence="2 5">Belongs to the trans-sulfuration enzymes family.</text>
</comment>
<evidence type="ECO:0000313" key="7">
    <source>
        <dbReference type="EMBL" id="MCP3425017.1"/>
    </source>
</evidence>
<dbReference type="RefSeq" id="WP_254164999.1">
    <property type="nucleotide sequence ID" value="NZ_JANAFB010000004.1"/>
</dbReference>
<keyword evidence="3 4" id="KW-0663">Pyridoxal phosphate</keyword>
<dbReference type="GO" id="GO:0003962">
    <property type="term" value="F:cystathionine gamma-synthase activity"/>
    <property type="evidence" value="ECO:0007669"/>
    <property type="project" value="UniProtKB-EC"/>
</dbReference>
<protein>
    <submittedName>
        <fullName evidence="7">Cystathionine gamma-synthase</fullName>
        <ecNumber evidence="7">2.5.1.48</ecNumber>
    </submittedName>
</protein>
<dbReference type="CDD" id="cd00614">
    <property type="entry name" value="CGS_like"/>
    <property type="match status" value="1"/>
</dbReference>
<dbReference type="InterPro" id="IPR000277">
    <property type="entry name" value="Cys/Met-Metab_PyrdxlP-dep_enz"/>
</dbReference>
<dbReference type="AlphaFoldDB" id="A0A9X2KGN3"/>
<keyword evidence="8" id="KW-1185">Reference proteome</keyword>
<name>A0A9X2KGN3_9MICC</name>
<evidence type="ECO:0000256" key="2">
    <source>
        <dbReference type="ARBA" id="ARBA00009077"/>
    </source>
</evidence>
<dbReference type="GO" id="GO:0019343">
    <property type="term" value="P:cysteine biosynthetic process via cystathionine"/>
    <property type="evidence" value="ECO:0007669"/>
    <property type="project" value="TreeGrafter"/>
</dbReference>
<dbReference type="PANTHER" id="PTHR11808:SF15">
    <property type="entry name" value="CYSTATHIONINE GAMMA-LYASE"/>
    <property type="match status" value="1"/>
</dbReference>
<dbReference type="SUPFAM" id="SSF53383">
    <property type="entry name" value="PLP-dependent transferases"/>
    <property type="match status" value="1"/>
</dbReference>
<comment type="cofactor">
    <cofactor evidence="1 5">
        <name>pyridoxal 5'-phosphate</name>
        <dbReference type="ChEBI" id="CHEBI:597326"/>
    </cofactor>
</comment>
<evidence type="ECO:0000256" key="3">
    <source>
        <dbReference type="ARBA" id="ARBA00022898"/>
    </source>
</evidence>
<evidence type="ECO:0000256" key="5">
    <source>
        <dbReference type="RuleBase" id="RU362118"/>
    </source>
</evidence>
<dbReference type="Proteomes" id="UP001139502">
    <property type="component" value="Unassembled WGS sequence"/>
</dbReference>
<comment type="caution">
    <text evidence="7">The sequence shown here is derived from an EMBL/GenBank/DDBJ whole genome shotgun (WGS) entry which is preliminary data.</text>
</comment>
<accession>A0A9X2KGN3</accession>
<dbReference type="PANTHER" id="PTHR11808">
    <property type="entry name" value="TRANS-SULFURATION ENZYME FAMILY MEMBER"/>
    <property type="match status" value="1"/>
</dbReference>
<dbReference type="InterPro" id="IPR015424">
    <property type="entry name" value="PyrdxlP-dep_Trfase"/>
</dbReference>
<dbReference type="GO" id="GO:0004123">
    <property type="term" value="F:cystathionine gamma-lyase activity"/>
    <property type="evidence" value="ECO:0007669"/>
    <property type="project" value="TreeGrafter"/>
</dbReference>
<evidence type="ECO:0000256" key="6">
    <source>
        <dbReference type="SAM" id="MobiDB-lite"/>
    </source>
</evidence>
<gene>
    <name evidence="7" type="ORF">NBM05_02960</name>
</gene>
<keyword evidence="7" id="KW-0808">Transferase</keyword>
<dbReference type="GO" id="GO:0005737">
    <property type="term" value="C:cytoplasm"/>
    <property type="evidence" value="ECO:0007669"/>
    <property type="project" value="TreeGrafter"/>
</dbReference>
<dbReference type="GO" id="GO:0030170">
    <property type="term" value="F:pyridoxal phosphate binding"/>
    <property type="evidence" value="ECO:0007669"/>
    <property type="project" value="InterPro"/>
</dbReference>
<dbReference type="NCBIfam" id="NF005871">
    <property type="entry name" value="PRK07811.1"/>
    <property type="match status" value="1"/>
</dbReference>
<dbReference type="GO" id="GO:0019346">
    <property type="term" value="P:transsulfuration"/>
    <property type="evidence" value="ECO:0007669"/>
    <property type="project" value="InterPro"/>
</dbReference>
<proteinExistence type="inferred from homology"/>
<dbReference type="FunFam" id="3.40.640.10:FF:000009">
    <property type="entry name" value="Cystathionine gamma-synthase homolog"/>
    <property type="match status" value="1"/>
</dbReference>
<evidence type="ECO:0000313" key="8">
    <source>
        <dbReference type="Proteomes" id="UP001139502"/>
    </source>
</evidence>
<dbReference type="PIRSF" id="PIRSF001434">
    <property type="entry name" value="CGS"/>
    <property type="match status" value="1"/>
</dbReference>
<dbReference type="InterPro" id="IPR015422">
    <property type="entry name" value="PyrdxlP-dep_Trfase_small"/>
</dbReference>
<evidence type="ECO:0000256" key="4">
    <source>
        <dbReference type="PIRSR" id="PIRSR001434-2"/>
    </source>
</evidence>
<dbReference type="Gene3D" id="3.90.1150.10">
    <property type="entry name" value="Aspartate Aminotransferase, domain 1"/>
    <property type="match status" value="1"/>
</dbReference>
<sequence length="409" mass="43493">MTVTEDLSPLIPTPRDADRPTVRPGFRTAAVHAGQAPDPLTGAVIPPIYQTSTFTQPTVETLRGGYEYSRGGNPTRTGLEVQLAALEGGAHGFAFASGIAAEDALLRATLRPGDRVVSVGETYGGTHRLLSQLYSRWDVRTTFVAPDDAAARDEALADPATKLVWLESPTNPLLTVVDIDEWSRAAHAHGALLVVDNTFASPALQTPLALGADAVVHSTTKYIGGHSDVLGGALVIDDAVWEDQPLAELIRFQQFAGGAVAGPQDAFLTTRGLKTLGVRIRQHCENAQAIAEWLTGQDDVARVFYPGLPEHPTHELARRQMSGFGGIVTFQLAGGEQAARTVAESTEVFGLSVSLGGVESLISHPATMTHGSTQGTPQAPPRDVVRLSAGIEDAEDLIEDLDRALRRLR</sequence>
<dbReference type="Gene3D" id="3.40.640.10">
    <property type="entry name" value="Type I PLP-dependent aspartate aminotransferase-like (Major domain)"/>
    <property type="match status" value="1"/>
</dbReference>